<dbReference type="EMBL" id="VUNS01000014">
    <property type="protein sequence ID" value="MST97994.1"/>
    <property type="molecule type" value="Genomic_DNA"/>
</dbReference>
<gene>
    <name evidence="4" type="ORF">FYJ85_13185</name>
</gene>
<dbReference type="InterPro" id="IPR052177">
    <property type="entry name" value="Divisome_Glycosyl_Hydrolase"/>
</dbReference>
<keyword evidence="4" id="KW-0378">Hydrolase</keyword>
<dbReference type="InterPro" id="IPR017853">
    <property type="entry name" value="GH"/>
</dbReference>
<protein>
    <submittedName>
        <fullName evidence="4">Family 10 glycosylhydrolase</fullName>
    </submittedName>
</protein>
<dbReference type="GO" id="GO:0016787">
    <property type="term" value="F:hydrolase activity"/>
    <property type="evidence" value="ECO:0007669"/>
    <property type="project" value="UniProtKB-KW"/>
</dbReference>
<feature type="signal peptide" evidence="2">
    <location>
        <begin position="1"/>
        <end position="22"/>
    </location>
</feature>
<dbReference type="RefSeq" id="WP_154419125.1">
    <property type="nucleotide sequence ID" value="NZ_CALXOB010000029.1"/>
</dbReference>
<evidence type="ECO:0000259" key="3">
    <source>
        <dbReference type="Pfam" id="PF02638"/>
    </source>
</evidence>
<name>A0A844G4W5_9BACT</name>
<dbReference type="PANTHER" id="PTHR43405">
    <property type="entry name" value="GLYCOSYL HYDROLASE DIGH"/>
    <property type="match status" value="1"/>
</dbReference>
<feature type="domain" description="Glycosyl hydrolase-like 10" evidence="3">
    <location>
        <begin position="59"/>
        <end position="380"/>
    </location>
</feature>
<keyword evidence="5" id="KW-1185">Reference proteome</keyword>
<comment type="caution">
    <text evidence="4">The sequence shown here is derived from an EMBL/GenBank/DDBJ whole genome shotgun (WGS) entry which is preliminary data.</text>
</comment>
<proteinExistence type="predicted"/>
<dbReference type="Gene3D" id="3.20.20.80">
    <property type="entry name" value="Glycosidases"/>
    <property type="match status" value="1"/>
</dbReference>
<keyword evidence="1 2" id="KW-0732">Signal</keyword>
<dbReference type="Proteomes" id="UP000435649">
    <property type="component" value="Unassembled WGS sequence"/>
</dbReference>
<dbReference type="AlphaFoldDB" id="A0A844G4W5"/>
<dbReference type="PANTHER" id="PTHR43405:SF1">
    <property type="entry name" value="GLYCOSYL HYDROLASE DIGH"/>
    <property type="match status" value="1"/>
</dbReference>
<dbReference type="SUPFAM" id="SSF51445">
    <property type="entry name" value="(Trans)glycosidases"/>
    <property type="match status" value="1"/>
</dbReference>
<accession>A0A844G4W5</accession>
<evidence type="ECO:0000256" key="2">
    <source>
        <dbReference type="SAM" id="SignalP"/>
    </source>
</evidence>
<dbReference type="Pfam" id="PF02638">
    <property type="entry name" value="GHL10"/>
    <property type="match status" value="1"/>
</dbReference>
<evidence type="ECO:0000256" key="1">
    <source>
        <dbReference type="ARBA" id="ARBA00022729"/>
    </source>
</evidence>
<evidence type="ECO:0000313" key="4">
    <source>
        <dbReference type="EMBL" id="MST97994.1"/>
    </source>
</evidence>
<evidence type="ECO:0000313" key="5">
    <source>
        <dbReference type="Proteomes" id="UP000435649"/>
    </source>
</evidence>
<feature type="chain" id="PRO_5032457938" evidence="2">
    <location>
        <begin position="23"/>
        <end position="447"/>
    </location>
</feature>
<dbReference type="InterPro" id="IPR003790">
    <property type="entry name" value="GHL10"/>
</dbReference>
<organism evidence="4 5">
    <name type="scientific">Victivallis lenta</name>
    <dbReference type="NCBI Taxonomy" id="2606640"/>
    <lineage>
        <taxon>Bacteria</taxon>
        <taxon>Pseudomonadati</taxon>
        <taxon>Lentisphaerota</taxon>
        <taxon>Lentisphaeria</taxon>
        <taxon>Victivallales</taxon>
        <taxon>Victivallaceae</taxon>
        <taxon>Victivallis</taxon>
    </lineage>
</organism>
<sequence length="447" mass="50951">MGRSSKILRLLPLLAACCMLEAGESVLKVPGTGKPVAYGGRFSNAKVMIPDTYRPKAREMRGAWVATVENLDFPKHADAASFRRDYLAVVDNLKKSNFNTIIFQVRPMNDAFYPSKLNPWSRWMTGAEGKTLGFDPLDFMVKEAHRRNLEFHAWLNPYRVVSSTRLRKAAYLRTLAANNFARKNPHLVLEVKRKDGTYSLLLNPGEPRVVRHILATVREIVENYPVDAIHFDDYFYLYGGVGNSDHSTFRQYNPRRLSLEDWRRANVDAIISGVKRELTDYNRRSGRKVAFGVSPFGIWANKKSMSSGSLTGGNQSFFSQYADTRGWVKKGWVDYIAPQLYWPFTMDVAAYAALADWWADVVRGTPVNLYIGHGAYRLGADSRWHRGELADQLRYNTKLREVDGSILFSYRNVFSPSNPVMRDAVGKVLREYWKTPVPCPPCGNVRR</sequence>
<reference evidence="4 5" key="1">
    <citation type="submission" date="2019-08" db="EMBL/GenBank/DDBJ databases">
        <title>In-depth cultivation of the pig gut microbiome towards novel bacterial diversity and tailored functional studies.</title>
        <authorList>
            <person name="Wylensek D."/>
            <person name="Hitch T.C.A."/>
            <person name="Clavel T."/>
        </authorList>
    </citation>
    <scope>NUCLEOTIDE SEQUENCE [LARGE SCALE GENOMIC DNA]</scope>
    <source>
        <strain evidence="4 5">BBE-744-WT-12</strain>
    </source>
</reference>